<comment type="catalytic activity">
    <reaction evidence="12">
        <text>L-proline(in) + Na(+)(in) = L-proline(out) + Na(+)(out)</text>
        <dbReference type="Rhea" id="RHEA:28967"/>
        <dbReference type="ChEBI" id="CHEBI:29101"/>
        <dbReference type="ChEBI" id="CHEBI:60039"/>
    </reaction>
</comment>
<feature type="transmembrane region" description="Helical" evidence="14">
    <location>
        <begin position="481"/>
        <end position="499"/>
    </location>
</feature>
<evidence type="ECO:0000256" key="13">
    <source>
        <dbReference type="RuleBase" id="RU362091"/>
    </source>
</evidence>
<keyword evidence="4" id="KW-1003">Cell membrane</keyword>
<dbReference type="InterPro" id="IPR038377">
    <property type="entry name" value="Na/Glc_symporter_sf"/>
</dbReference>
<keyword evidence="10 14" id="KW-0472">Membrane</keyword>
<feature type="transmembrane region" description="Helical" evidence="14">
    <location>
        <begin position="317"/>
        <end position="339"/>
    </location>
</feature>
<comment type="similarity">
    <text evidence="2 13">Belongs to the sodium:solute symporter (SSF) (TC 2.A.21) family.</text>
</comment>
<feature type="transmembrane region" description="Helical" evidence="14">
    <location>
        <begin position="239"/>
        <end position="256"/>
    </location>
</feature>
<dbReference type="PROSITE" id="PS50283">
    <property type="entry name" value="NA_SOLUT_SYMP_3"/>
    <property type="match status" value="1"/>
</dbReference>
<feature type="transmembrane region" description="Helical" evidence="14">
    <location>
        <begin position="377"/>
        <end position="396"/>
    </location>
</feature>
<feature type="transmembrane region" description="Helical" evidence="14">
    <location>
        <begin position="187"/>
        <end position="206"/>
    </location>
</feature>
<dbReference type="Proteomes" id="UP000597877">
    <property type="component" value="Unassembled WGS sequence"/>
</dbReference>
<name>A0ABR7EZJ5_9FIRM</name>
<dbReference type="Gene3D" id="1.20.1730.10">
    <property type="entry name" value="Sodium/glucose cotransporter"/>
    <property type="match status" value="1"/>
</dbReference>
<dbReference type="PANTHER" id="PTHR48086:SF3">
    <property type="entry name" value="SODIUM_PROLINE SYMPORTER"/>
    <property type="match status" value="1"/>
</dbReference>
<evidence type="ECO:0000256" key="6">
    <source>
        <dbReference type="ARBA" id="ARBA00022847"/>
    </source>
</evidence>
<dbReference type="InterPro" id="IPR001734">
    <property type="entry name" value="Na/solute_symporter"/>
</dbReference>
<dbReference type="RefSeq" id="WP_021952171.1">
    <property type="nucleotide sequence ID" value="NZ_JACOOZ010000001.1"/>
</dbReference>
<evidence type="ECO:0000256" key="14">
    <source>
        <dbReference type="SAM" id="Phobius"/>
    </source>
</evidence>
<evidence type="ECO:0000256" key="1">
    <source>
        <dbReference type="ARBA" id="ARBA00004651"/>
    </source>
</evidence>
<feature type="transmembrane region" description="Helical" evidence="14">
    <location>
        <begin position="442"/>
        <end position="461"/>
    </location>
</feature>
<feature type="transmembrane region" description="Helical" evidence="14">
    <location>
        <begin position="408"/>
        <end position="430"/>
    </location>
</feature>
<evidence type="ECO:0000313" key="16">
    <source>
        <dbReference type="Proteomes" id="UP000597877"/>
    </source>
</evidence>
<sequence length="528" mass="57005">MTTVTLCSIMLVVFFAIMIFVGFYTRRHTTDVNGFVLGGRSVGPWLTAFAFGTSYFSAVIFVGYAGQFGWNFGLASTWAGLGNAFIGSLLAWNVLGRRTRVMTQHIDAKTMPDFFGKRFNSTPLKVAASIIVFIFLIPYTSSLYNGLSSLFGLVFDIPYWVVIAVMAVLTGVYVIFGGYMATAINDFIQGIIMLFGICAVIGAVLVDNGGLVNATKNLSAITGDAGWQGAYSSFLGPDPLALLFVVVLTSLGTWGLPQMVGKFYAIKSEKDIHKGTVISTVFAIIVAGGCYFLGGFGRLYSDKITINEATGKPLFDTIIPTMLSTLPSIVIAVVIVLVLSASMSTLSSLVLTSSSTFTLDVIKPACKKEITEKKQVTLMRLLIVFFILVSAVIAIFKDAHPEVTFIAQMMGVSWGALAGAFLAPFLYGLYWKGITKTATVVCYIWGCSIAVIQLIITLAGIDITGWGTVLGYVFKSSINSGVIAMVGGLIIVPIISLFTKKQSDKELDEIFECYNEKTETTAKEHLKQ</sequence>
<evidence type="ECO:0000256" key="3">
    <source>
        <dbReference type="ARBA" id="ARBA00022448"/>
    </source>
</evidence>
<evidence type="ECO:0000256" key="11">
    <source>
        <dbReference type="ARBA" id="ARBA00023201"/>
    </source>
</evidence>
<organism evidence="15 16">
    <name type="scientific">Eubacterium segne</name>
    <dbReference type="NCBI Taxonomy" id="2763045"/>
    <lineage>
        <taxon>Bacteria</taxon>
        <taxon>Bacillati</taxon>
        <taxon>Bacillota</taxon>
        <taxon>Clostridia</taxon>
        <taxon>Eubacteriales</taxon>
        <taxon>Eubacteriaceae</taxon>
        <taxon>Eubacterium</taxon>
    </lineage>
</organism>
<feature type="transmembrane region" description="Helical" evidence="14">
    <location>
        <begin position="45"/>
        <end position="66"/>
    </location>
</feature>
<evidence type="ECO:0000256" key="7">
    <source>
        <dbReference type="ARBA" id="ARBA00022989"/>
    </source>
</evidence>
<accession>A0ABR7EZJ5</accession>
<feature type="transmembrane region" description="Helical" evidence="14">
    <location>
        <begin position="157"/>
        <end position="180"/>
    </location>
</feature>
<proteinExistence type="inferred from homology"/>
<keyword evidence="16" id="KW-1185">Reference proteome</keyword>
<keyword evidence="11" id="KW-0739">Sodium transport</keyword>
<evidence type="ECO:0000256" key="9">
    <source>
        <dbReference type="ARBA" id="ARBA00023065"/>
    </source>
</evidence>
<evidence type="ECO:0000256" key="2">
    <source>
        <dbReference type="ARBA" id="ARBA00006434"/>
    </source>
</evidence>
<protein>
    <submittedName>
        <fullName evidence="15">Sodium:solute symporter</fullName>
    </submittedName>
</protein>
<evidence type="ECO:0000256" key="4">
    <source>
        <dbReference type="ARBA" id="ARBA00022475"/>
    </source>
</evidence>
<keyword evidence="6" id="KW-0769">Symport</keyword>
<dbReference type="InterPro" id="IPR050277">
    <property type="entry name" value="Sodium:Solute_Symporter"/>
</dbReference>
<evidence type="ECO:0000256" key="5">
    <source>
        <dbReference type="ARBA" id="ARBA00022692"/>
    </source>
</evidence>
<keyword evidence="3" id="KW-0813">Transport</keyword>
<evidence type="ECO:0000256" key="10">
    <source>
        <dbReference type="ARBA" id="ARBA00023136"/>
    </source>
</evidence>
<evidence type="ECO:0000256" key="8">
    <source>
        <dbReference type="ARBA" id="ARBA00023053"/>
    </source>
</evidence>
<reference evidence="15 16" key="1">
    <citation type="submission" date="2020-08" db="EMBL/GenBank/DDBJ databases">
        <title>Genome public.</title>
        <authorList>
            <person name="Liu C."/>
            <person name="Sun Q."/>
        </authorList>
    </citation>
    <scope>NUCLEOTIDE SEQUENCE [LARGE SCALE GENOMIC DNA]</scope>
    <source>
        <strain evidence="15 16">BX4</strain>
    </source>
</reference>
<keyword evidence="7 14" id="KW-1133">Transmembrane helix</keyword>
<keyword evidence="8" id="KW-0915">Sodium</keyword>
<keyword evidence="5 14" id="KW-0812">Transmembrane</keyword>
<evidence type="ECO:0000256" key="12">
    <source>
        <dbReference type="ARBA" id="ARBA00033708"/>
    </source>
</evidence>
<comment type="subcellular location">
    <subcellularLocation>
        <location evidence="1">Cell membrane</location>
        <topology evidence="1">Multi-pass membrane protein</topology>
    </subcellularLocation>
</comment>
<evidence type="ECO:0000313" key="15">
    <source>
        <dbReference type="EMBL" id="MBC5666773.1"/>
    </source>
</evidence>
<dbReference type="Pfam" id="PF00474">
    <property type="entry name" value="SSF"/>
    <property type="match status" value="1"/>
</dbReference>
<feature type="transmembrane region" description="Helical" evidence="14">
    <location>
        <begin position="277"/>
        <end position="297"/>
    </location>
</feature>
<gene>
    <name evidence="15" type="ORF">H8S00_02025</name>
</gene>
<keyword evidence="9" id="KW-0406">Ion transport</keyword>
<feature type="transmembrane region" description="Helical" evidence="14">
    <location>
        <begin position="6"/>
        <end position="24"/>
    </location>
</feature>
<comment type="caution">
    <text evidence="15">The sequence shown here is derived from an EMBL/GenBank/DDBJ whole genome shotgun (WGS) entry which is preliminary data.</text>
</comment>
<dbReference type="PANTHER" id="PTHR48086">
    <property type="entry name" value="SODIUM/PROLINE SYMPORTER-RELATED"/>
    <property type="match status" value="1"/>
</dbReference>
<feature type="transmembrane region" description="Helical" evidence="14">
    <location>
        <begin position="72"/>
        <end position="95"/>
    </location>
</feature>
<dbReference type="EMBL" id="JACOOZ010000001">
    <property type="protein sequence ID" value="MBC5666773.1"/>
    <property type="molecule type" value="Genomic_DNA"/>
</dbReference>
<feature type="transmembrane region" description="Helical" evidence="14">
    <location>
        <begin position="126"/>
        <end position="145"/>
    </location>
</feature>